<reference evidence="2" key="1">
    <citation type="journal article" date="2020" name="Stud. Mycol.">
        <title>101 Dothideomycetes genomes: a test case for predicting lifestyles and emergence of pathogens.</title>
        <authorList>
            <person name="Haridas S."/>
            <person name="Albert R."/>
            <person name="Binder M."/>
            <person name="Bloem J."/>
            <person name="Labutti K."/>
            <person name="Salamov A."/>
            <person name="Andreopoulos B."/>
            <person name="Baker S."/>
            <person name="Barry K."/>
            <person name="Bills G."/>
            <person name="Bluhm B."/>
            <person name="Cannon C."/>
            <person name="Castanera R."/>
            <person name="Culley D."/>
            <person name="Daum C."/>
            <person name="Ezra D."/>
            <person name="Gonzalez J."/>
            <person name="Henrissat B."/>
            <person name="Kuo A."/>
            <person name="Liang C."/>
            <person name="Lipzen A."/>
            <person name="Lutzoni F."/>
            <person name="Magnuson J."/>
            <person name="Mondo S."/>
            <person name="Nolan M."/>
            <person name="Ohm R."/>
            <person name="Pangilinan J."/>
            <person name="Park H.-J."/>
            <person name="Ramirez L."/>
            <person name="Alfaro M."/>
            <person name="Sun H."/>
            <person name="Tritt A."/>
            <person name="Yoshinaga Y."/>
            <person name="Zwiers L.-H."/>
            <person name="Turgeon B."/>
            <person name="Goodwin S."/>
            <person name="Spatafora J."/>
            <person name="Crous P."/>
            <person name="Grigoriev I."/>
        </authorList>
    </citation>
    <scope>NUCLEOTIDE SEQUENCE</scope>
    <source>
        <strain evidence="2">CBS 175.79</strain>
    </source>
</reference>
<dbReference type="PANTHER" id="PTHR42791:SF16">
    <property type="entry name" value="N-ACETYLTRANSFERASE DOMAIN-CONTAINING PROTEIN"/>
    <property type="match status" value="1"/>
</dbReference>
<dbReference type="PROSITE" id="PS51186">
    <property type="entry name" value="GNAT"/>
    <property type="match status" value="1"/>
</dbReference>
<feature type="domain" description="N-acetyltransferase" evidence="1">
    <location>
        <begin position="96"/>
        <end position="230"/>
    </location>
</feature>
<dbReference type="GeneID" id="54288761"/>
<dbReference type="EMBL" id="ML978077">
    <property type="protein sequence ID" value="KAF2010154.1"/>
    <property type="molecule type" value="Genomic_DNA"/>
</dbReference>
<dbReference type="CDD" id="cd04301">
    <property type="entry name" value="NAT_SF"/>
    <property type="match status" value="1"/>
</dbReference>
<dbReference type="GO" id="GO:0016747">
    <property type="term" value="F:acyltransferase activity, transferring groups other than amino-acyl groups"/>
    <property type="evidence" value="ECO:0007669"/>
    <property type="project" value="InterPro"/>
</dbReference>
<dbReference type="Pfam" id="PF00583">
    <property type="entry name" value="Acetyltransf_1"/>
    <property type="match status" value="1"/>
</dbReference>
<dbReference type="PANTHER" id="PTHR42791">
    <property type="entry name" value="GNAT FAMILY ACETYLTRANSFERASE"/>
    <property type="match status" value="1"/>
</dbReference>
<evidence type="ECO:0000259" key="1">
    <source>
        <dbReference type="PROSITE" id="PS51186"/>
    </source>
</evidence>
<dbReference type="SUPFAM" id="SSF55729">
    <property type="entry name" value="Acyl-CoA N-acyltransferases (Nat)"/>
    <property type="match status" value="1"/>
</dbReference>
<accession>A0A6A5XBJ7</accession>
<dbReference type="OrthoDB" id="2744543at2759"/>
<gene>
    <name evidence="2" type="ORF">BU24DRAFT_455288</name>
</gene>
<name>A0A6A5XBJ7_9PLEO</name>
<proteinExistence type="predicted"/>
<dbReference type="InterPro" id="IPR000182">
    <property type="entry name" value="GNAT_dom"/>
</dbReference>
<dbReference type="InterPro" id="IPR052523">
    <property type="entry name" value="Trichothecene_AcTrans"/>
</dbReference>
<dbReference type="Gene3D" id="3.40.630.30">
    <property type="match status" value="1"/>
</dbReference>
<protein>
    <recommendedName>
        <fullName evidence="1">N-acetyltransferase domain-containing protein</fullName>
    </recommendedName>
</protein>
<dbReference type="RefSeq" id="XP_033378493.1">
    <property type="nucleotide sequence ID" value="XM_033531364.1"/>
</dbReference>
<dbReference type="AlphaFoldDB" id="A0A6A5XBJ7"/>
<dbReference type="InterPro" id="IPR016181">
    <property type="entry name" value="Acyl_CoA_acyltransferase"/>
</dbReference>
<organism evidence="2 3">
    <name type="scientific">Aaosphaeria arxii CBS 175.79</name>
    <dbReference type="NCBI Taxonomy" id="1450172"/>
    <lineage>
        <taxon>Eukaryota</taxon>
        <taxon>Fungi</taxon>
        <taxon>Dikarya</taxon>
        <taxon>Ascomycota</taxon>
        <taxon>Pezizomycotina</taxon>
        <taxon>Dothideomycetes</taxon>
        <taxon>Pleosporomycetidae</taxon>
        <taxon>Pleosporales</taxon>
        <taxon>Pleosporales incertae sedis</taxon>
        <taxon>Aaosphaeria</taxon>
    </lineage>
</organism>
<evidence type="ECO:0000313" key="3">
    <source>
        <dbReference type="Proteomes" id="UP000799778"/>
    </source>
</evidence>
<keyword evidence="3" id="KW-1185">Reference proteome</keyword>
<evidence type="ECO:0000313" key="2">
    <source>
        <dbReference type="EMBL" id="KAF2010154.1"/>
    </source>
</evidence>
<dbReference type="Proteomes" id="UP000799778">
    <property type="component" value="Unassembled WGS sequence"/>
</dbReference>
<sequence>MNSPELILRLATASDLPAIARCWYYAFFDDEVIGDLMHPHREESPEDVYYFLLRGVRERFWDWRHQFIVITVIEEGIERIVGAADWRRIGDGGKAMELPRLDPRNLISPTYSLYHNVSLYFFPNRAADPARASILNSAVESAASYWTGKHSQCWDLYVCGVHPDYQGKGIGKALVDWGIRKADEERTSASVLCGEKNRVFYNKAGLTEDMGGLKSSSGGNGGIALFRSVQQE</sequence>